<evidence type="ECO:0000313" key="2">
    <source>
        <dbReference type="EMBL" id="ADB31750.1"/>
    </source>
</evidence>
<dbReference type="Proteomes" id="UP000007967">
    <property type="component" value="Chromosome"/>
</dbReference>
<reference evidence="3" key="1">
    <citation type="submission" date="2009-09" db="EMBL/GenBank/DDBJ databases">
        <title>The complete genome of Kribbella flavida DSM 17836.</title>
        <authorList>
            <consortium name="US DOE Joint Genome Institute (JGI-PGF)"/>
            <person name="Lucas S."/>
            <person name="Copeland A."/>
            <person name="Lapidus A."/>
            <person name="Glavina del Rio T."/>
            <person name="Dalin E."/>
            <person name="Tice H."/>
            <person name="Bruce D."/>
            <person name="Goodwin L."/>
            <person name="Pitluck S."/>
            <person name="Kyrpides N."/>
            <person name="Mavromatis K."/>
            <person name="Ivanova N."/>
            <person name="Saunders E."/>
            <person name="Brettin T."/>
            <person name="Detter J.C."/>
            <person name="Han C."/>
            <person name="Larimer F."/>
            <person name="Land M."/>
            <person name="Hauser L."/>
            <person name="Markowitz V."/>
            <person name="Cheng J.-F."/>
            <person name="Hugenholtz P."/>
            <person name="Woyke T."/>
            <person name="Wu D."/>
            <person name="Pukall R."/>
            <person name="Klenk H.-P."/>
            <person name="Eisen J.A."/>
        </authorList>
    </citation>
    <scope>NUCLEOTIDE SEQUENCE [LARGE SCALE GENOMIC DNA]</scope>
    <source>
        <strain evidence="3">DSM 17836 / JCM 10339 / NBRC 14399</strain>
    </source>
</reference>
<organism evidence="2 3">
    <name type="scientific">Kribbella flavida (strain DSM 17836 / JCM 10339 / NBRC 14399)</name>
    <dbReference type="NCBI Taxonomy" id="479435"/>
    <lineage>
        <taxon>Bacteria</taxon>
        <taxon>Bacillati</taxon>
        <taxon>Actinomycetota</taxon>
        <taxon>Actinomycetes</taxon>
        <taxon>Propionibacteriales</taxon>
        <taxon>Kribbellaceae</taxon>
        <taxon>Kribbella</taxon>
    </lineage>
</organism>
<dbReference type="EMBL" id="CP001736">
    <property type="protein sequence ID" value="ADB31750.1"/>
    <property type="molecule type" value="Genomic_DNA"/>
</dbReference>
<proteinExistence type="predicted"/>
<evidence type="ECO:0000256" key="1">
    <source>
        <dbReference type="SAM" id="MobiDB-lite"/>
    </source>
</evidence>
<dbReference type="AlphaFoldDB" id="D2PYV6"/>
<dbReference type="KEGG" id="kfl:Kfla_2684"/>
<keyword evidence="3" id="KW-1185">Reference proteome</keyword>
<evidence type="ECO:0000313" key="3">
    <source>
        <dbReference type="Proteomes" id="UP000007967"/>
    </source>
</evidence>
<gene>
    <name evidence="2" type="ordered locus">Kfla_2684</name>
</gene>
<name>D2PYV6_KRIFD</name>
<dbReference type="HOGENOM" id="CLU_3271633_0_0_11"/>
<accession>D2PYV6</accession>
<reference evidence="2 3" key="2">
    <citation type="journal article" date="2010" name="Stand. Genomic Sci.">
        <title>Complete genome sequence of Kribbella flavida type strain (IFO 14399).</title>
        <authorList>
            <person name="Pukall R."/>
            <person name="Lapidus A."/>
            <person name="Glavina Del Rio T."/>
            <person name="Copeland A."/>
            <person name="Tice H."/>
            <person name="Cheng J.-F."/>
            <person name="Lucas S."/>
            <person name="Chen F."/>
            <person name="Nolan M."/>
            <person name="LaButti K."/>
            <person name="Pati A."/>
            <person name="Ivanova N."/>
            <person name="Mavrommatis K."/>
            <person name="Mikhailova N."/>
            <person name="Pitluck S."/>
            <person name="Bruce D."/>
            <person name="Goodwin L."/>
            <person name="Land M."/>
            <person name="Hauser L."/>
            <person name="Chang Y.-J."/>
            <person name="Jeffries C.D."/>
            <person name="Chen A."/>
            <person name="Palaniappan K."/>
            <person name="Chain P."/>
            <person name="Rohde M."/>
            <person name="Goeker M."/>
            <person name="Bristow J."/>
            <person name="Eisen J.A."/>
            <person name="Markowitz V."/>
            <person name="Hugenholtz P."/>
            <person name="Kyrpides N.C."/>
            <person name="Klenk H.-P."/>
            <person name="Brettin T."/>
        </authorList>
    </citation>
    <scope>NUCLEOTIDE SEQUENCE [LARGE SCALE GENOMIC DNA]</scope>
    <source>
        <strain evidence="3">DSM 17836 / JCM 10339 / NBRC 14399</strain>
    </source>
</reference>
<feature type="region of interest" description="Disordered" evidence="1">
    <location>
        <begin position="18"/>
        <end position="41"/>
    </location>
</feature>
<protein>
    <submittedName>
        <fullName evidence="2">Uncharacterized protein</fullName>
    </submittedName>
</protein>
<sequence>MSGGMKVGDVLAAERRKLHSGRLAGWGSDTSVAVEGGNTRP</sequence>